<evidence type="ECO:0000313" key="2">
    <source>
        <dbReference type="Proteomes" id="UP000269154"/>
    </source>
</evidence>
<proteinExistence type="predicted"/>
<gene>
    <name evidence="1" type="ORF">D5R40_11940</name>
</gene>
<accession>A0A3N6PE70</accession>
<comment type="caution">
    <text evidence="1">The sequence shown here is derived from an EMBL/GenBank/DDBJ whole genome shotgun (WGS) entry which is preliminary data.</text>
</comment>
<protein>
    <recommendedName>
        <fullName evidence="3">Bacteriocin</fullName>
    </recommendedName>
</protein>
<dbReference type="Proteomes" id="UP000269154">
    <property type="component" value="Unassembled WGS sequence"/>
</dbReference>
<evidence type="ECO:0008006" key="3">
    <source>
        <dbReference type="Google" id="ProtNLM"/>
    </source>
</evidence>
<evidence type="ECO:0000313" key="1">
    <source>
        <dbReference type="EMBL" id="RQH44263.1"/>
    </source>
</evidence>
<dbReference type="RefSeq" id="WP_124145574.1">
    <property type="nucleotide sequence ID" value="NZ_CAWOKI010000098.1"/>
</dbReference>
<dbReference type="AlphaFoldDB" id="A0A3N6PE70"/>
<reference evidence="1 2" key="1">
    <citation type="journal article" date="2018" name="ACS Chem. Biol.">
        <title>Ketoreductase domain dysfunction expands chemodiversity: malyngamide biosynthesis in the cyanobacterium Okeania hirsuta.</title>
        <authorList>
            <person name="Moss N.A."/>
            <person name="Leao T."/>
            <person name="Rankin M."/>
            <person name="McCullough T.M."/>
            <person name="Qu P."/>
            <person name="Korobeynikov A."/>
            <person name="Smith J.L."/>
            <person name="Gerwick L."/>
            <person name="Gerwick W.H."/>
        </authorList>
    </citation>
    <scope>NUCLEOTIDE SEQUENCE [LARGE SCALE GENOMIC DNA]</scope>
    <source>
        <strain evidence="1 2">PAB10Feb10-1</strain>
    </source>
</reference>
<dbReference type="EMBL" id="RCBY01000054">
    <property type="protein sequence ID" value="RQH44263.1"/>
    <property type="molecule type" value="Genomic_DNA"/>
</dbReference>
<sequence>MQETQNTELFSELSTEESATINGGHHFDDCYDYGRFRRYSRRPVSYHYHSYRYSRPVRYSYRRYDCY</sequence>
<keyword evidence="2" id="KW-1185">Reference proteome</keyword>
<organism evidence="1 2">
    <name type="scientific">Okeania hirsuta</name>
    <dbReference type="NCBI Taxonomy" id="1458930"/>
    <lineage>
        <taxon>Bacteria</taxon>
        <taxon>Bacillati</taxon>
        <taxon>Cyanobacteriota</taxon>
        <taxon>Cyanophyceae</taxon>
        <taxon>Oscillatoriophycideae</taxon>
        <taxon>Oscillatoriales</taxon>
        <taxon>Microcoleaceae</taxon>
        <taxon>Okeania</taxon>
    </lineage>
</organism>
<name>A0A3N6PE70_9CYAN</name>